<protein>
    <submittedName>
        <fullName evidence="11">Kunitz-type serine protease inhibitor bitisilin-1</fullName>
    </submittedName>
</protein>
<dbReference type="FunFam" id="4.10.410.10:FF:000004">
    <property type="entry name" value="Tissue factor pathway inhibitor"/>
    <property type="match status" value="1"/>
</dbReference>
<dbReference type="PROSITE" id="PS50279">
    <property type="entry name" value="BPTI_KUNITZ_2"/>
    <property type="match status" value="1"/>
</dbReference>
<dbReference type="Gene3D" id="4.10.410.10">
    <property type="entry name" value="Pancreatic trypsin inhibitor Kunitz domain"/>
    <property type="match status" value="1"/>
</dbReference>
<dbReference type="AlphaFoldDB" id="A0A2B4SBH2"/>
<comment type="similarity">
    <text evidence="3">Belongs to the venom Kunitz-type family. Sea anemone type 2 potassium channel toxin subfamily.</text>
</comment>
<comment type="caution">
    <text evidence="11">The sequence shown here is derived from an EMBL/GenBank/DDBJ whole genome shotgun (WGS) entry which is preliminary data.</text>
</comment>
<gene>
    <name evidence="11" type="ORF">AWC38_SpisGene9154</name>
</gene>
<evidence type="ECO:0000256" key="4">
    <source>
        <dbReference type="ARBA" id="ARBA00022525"/>
    </source>
</evidence>
<keyword evidence="8" id="KW-0166">Nematocyst</keyword>
<dbReference type="PANTHER" id="PTHR10083:SF328">
    <property type="entry name" value="TISSUE FACTOR PATHWAY INHIBITOR"/>
    <property type="match status" value="1"/>
</dbReference>
<keyword evidence="6" id="KW-0722">Serine protease inhibitor</keyword>
<feature type="chain" id="PRO_5012428285" evidence="9">
    <location>
        <begin position="24"/>
        <end position="85"/>
    </location>
</feature>
<proteinExistence type="inferred from homology"/>
<dbReference type="CDD" id="cd00109">
    <property type="entry name" value="Kunitz-type"/>
    <property type="match status" value="1"/>
</dbReference>
<dbReference type="InterPro" id="IPR036880">
    <property type="entry name" value="Kunitz_BPTI_sf"/>
</dbReference>
<dbReference type="InterPro" id="IPR020901">
    <property type="entry name" value="Prtase_inh_Kunz-CS"/>
</dbReference>
<dbReference type="GO" id="GO:0042151">
    <property type="term" value="C:nematocyst"/>
    <property type="evidence" value="ECO:0007669"/>
    <property type="project" value="UniProtKB-SubCell"/>
</dbReference>
<dbReference type="Proteomes" id="UP000225706">
    <property type="component" value="Unassembled WGS sequence"/>
</dbReference>
<reference evidence="12" key="1">
    <citation type="journal article" date="2017" name="bioRxiv">
        <title>Comparative analysis of the genomes of Stylophora pistillata and Acropora digitifera provides evidence for extensive differences between species of corals.</title>
        <authorList>
            <person name="Voolstra C.R."/>
            <person name="Li Y."/>
            <person name="Liew Y.J."/>
            <person name="Baumgarten S."/>
            <person name="Zoccola D."/>
            <person name="Flot J.-F."/>
            <person name="Tambutte S."/>
            <person name="Allemand D."/>
            <person name="Aranda M."/>
        </authorList>
    </citation>
    <scope>NUCLEOTIDE SEQUENCE [LARGE SCALE GENOMIC DNA]</scope>
</reference>
<comment type="subcellular location">
    <subcellularLocation>
        <location evidence="1">Nematocyst</location>
    </subcellularLocation>
    <subcellularLocation>
        <location evidence="2">Secreted</location>
    </subcellularLocation>
</comment>
<evidence type="ECO:0000256" key="5">
    <source>
        <dbReference type="ARBA" id="ARBA00022690"/>
    </source>
</evidence>
<dbReference type="InterPro" id="IPR050098">
    <property type="entry name" value="TFPI/VKTCI-like"/>
</dbReference>
<evidence type="ECO:0000256" key="2">
    <source>
        <dbReference type="ARBA" id="ARBA00004613"/>
    </source>
</evidence>
<keyword evidence="9" id="KW-0732">Signal</keyword>
<keyword evidence="12" id="KW-1185">Reference proteome</keyword>
<dbReference type="Pfam" id="PF00014">
    <property type="entry name" value="Kunitz_BPTI"/>
    <property type="match status" value="1"/>
</dbReference>
<dbReference type="PROSITE" id="PS00280">
    <property type="entry name" value="BPTI_KUNITZ_1"/>
    <property type="match status" value="1"/>
</dbReference>
<dbReference type="InterPro" id="IPR002223">
    <property type="entry name" value="Kunitz_BPTI"/>
</dbReference>
<accession>A0A2B4SBH2</accession>
<dbReference type="STRING" id="50429.A0A2B4SBH2"/>
<dbReference type="PRINTS" id="PR00759">
    <property type="entry name" value="BASICPTASE"/>
</dbReference>
<evidence type="ECO:0000256" key="7">
    <source>
        <dbReference type="ARBA" id="ARBA00023157"/>
    </source>
</evidence>
<dbReference type="PANTHER" id="PTHR10083">
    <property type="entry name" value="KUNITZ-TYPE PROTEASE INHIBITOR-RELATED"/>
    <property type="match status" value="1"/>
</dbReference>
<sequence length="85" mass="9478">MKTLTSLVLVIIFALFVIGYTKARPDFCNLDAEGGHCMAYLRRYYFDKNAGACKEFIYGGCEGNSNNFESLADCQNTCGVKESLR</sequence>
<dbReference type="GO" id="GO:0004867">
    <property type="term" value="F:serine-type endopeptidase inhibitor activity"/>
    <property type="evidence" value="ECO:0007669"/>
    <property type="project" value="UniProtKB-KW"/>
</dbReference>
<dbReference type="GO" id="GO:0005615">
    <property type="term" value="C:extracellular space"/>
    <property type="evidence" value="ECO:0007669"/>
    <property type="project" value="TreeGrafter"/>
</dbReference>
<keyword evidence="5" id="KW-0646">Protease inhibitor</keyword>
<keyword evidence="7" id="KW-1015">Disulfide bond</keyword>
<evidence type="ECO:0000256" key="6">
    <source>
        <dbReference type="ARBA" id="ARBA00022900"/>
    </source>
</evidence>
<evidence type="ECO:0000313" key="11">
    <source>
        <dbReference type="EMBL" id="PFX26170.1"/>
    </source>
</evidence>
<evidence type="ECO:0000259" key="10">
    <source>
        <dbReference type="PROSITE" id="PS50279"/>
    </source>
</evidence>
<evidence type="ECO:0000256" key="1">
    <source>
        <dbReference type="ARBA" id="ARBA00004532"/>
    </source>
</evidence>
<name>A0A2B4SBH2_STYPI</name>
<evidence type="ECO:0000256" key="8">
    <source>
        <dbReference type="ARBA" id="ARBA00023331"/>
    </source>
</evidence>
<keyword evidence="4" id="KW-0964">Secreted</keyword>
<evidence type="ECO:0000256" key="3">
    <source>
        <dbReference type="ARBA" id="ARBA00007226"/>
    </source>
</evidence>
<dbReference type="EMBL" id="LSMT01000132">
    <property type="protein sequence ID" value="PFX26170.1"/>
    <property type="molecule type" value="Genomic_DNA"/>
</dbReference>
<evidence type="ECO:0000256" key="9">
    <source>
        <dbReference type="SAM" id="SignalP"/>
    </source>
</evidence>
<evidence type="ECO:0000313" key="12">
    <source>
        <dbReference type="Proteomes" id="UP000225706"/>
    </source>
</evidence>
<dbReference type="SMART" id="SM00131">
    <property type="entry name" value="KU"/>
    <property type="match status" value="1"/>
</dbReference>
<feature type="domain" description="BPTI/Kunitz inhibitor" evidence="10">
    <location>
        <begin position="28"/>
        <end position="78"/>
    </location>
</feature>
<dbReference type="SUPFAM" id="SSF57362">
    <property type="entry name" value="BPTI-like"/>
    <property type="match status" value="1"/>
</dbReference>
<organism evidence="11 12">
    <name type="scientific">Stylophora pistillata</name>
    <name type="common">Smooth cauliflower coral</name>
    <dbReference type="NCBI Taxonomy" id="50429"/>
    <lineage>
        <taxon>Eukaryota</taxon>
        <taxon>Metazoa</taxon>
        <taxon>Cnidaria</taxon>
        <taxon>Anthozoa</taxon>
        <taxon>Hexacorallia</taxon>
        <taxon>Scleractinia</taxon>
        <taxon>Astrocoeniina</taxon>
        <taxon>Pocilloporidae</taxon>
        <taxon>Stylophora</taxon>
    </lineage>
</organism>
<feature type="signal peptide" evidence="9">
    <location>
        <begin position="1"/>
        <end position="23"/>
    </location>
</feature>